<protein>
    <submittedName>
        <fullName evidence="2">Uncharacterized protein</fullName>
    </submittedName>
</protein>
<evidence type="ECO:0000256" key="1">
    <source>
        <dbReference type="SAM" id="MobiDB-lite"/>
    </source>
</evidence>
<dbReference type="AlphaFoldDB" id="A0ABD6D5P7"/>
<proteinExistence type="predicted"/>
<organism evidence="2 3">
    <name type="scientific">Halohasta litorea</name>
    <dbReference type="NCBI Taxonomy" id="869891"/>
    <lineage>
        <taxon>Archaea</taxon>
        <taxon>Methanobacteriati</taxon>
        <taxon>Methanobacteriota</taxon>
        <taxon>Stenosarchaea group</taxon>
        <taxon>Halobacteria</taxon>
        <taxon>Halobacteriales</taxon>
        <taxon>Haloferacaceae</taxon>
        <taxon>Halohasta</taxon>
    </lineage>
</organism>
<evidence type="ECO:0000313" key="3">
    <source>
        <dbReference type="Proteomes" id="UP001597052"/>
    </source>
</evidence>
<feature type="region of interest" description="Disordered" evidence="1">
    <location>
        <begin position="708"/>
        <end position="737"/>
    </location>
</feature>
<dbReference type="SUPFAM" id="SSF52540">
    <property type="entry name" value="P-loop containing nucleoside triphosphate hydrolases"/>
    <property type="match status" value="1"/>
</dbReference>
<dbReference type="RefSeq" id="WP_256396845.1">
    <property type="nucleotide sequence ID" value="NZ_JANHDJ010000005.1"/>
</dbReference>
<reference evidence="2 3" key="1">
    <citation type="journal article" date="2019" name="Int. J. Syst. Evol. Microbiol.">
        <title>The Global Catalogue of Microorganisms (GCM) 10K type strain sequencing project: providing services to taxonomists for standard genome sequencing and annotation.</title>
        <authorList>
            <consortium name="The Broad Institute Genomics Platform"/>
            <consortium name="The Broad Institute Genome Sequencing Center for Infectious Disease"/>
            <person name="Wu L."/>
            <person name="Ma J."/>
        </authorList>
    </citation>
    <scope>NUCLEOTIDE SEQUENCE [LARGE SCALE GENOMIC DNA]</scope>
    <source>
        <strain evidence="2 3">CGMCC 1.10593</strain>
    </source>
</reference>
<sequence>MSYAPSLSGTVHRLPFAGGSLAARIAPIYRAALETVGGDPRDILVLKRLPNEVPEFTAELRDVVGLESRPNVKSVARHASTLLEEAAPQLTRLTYEQRIEFLAAVLQGRNWSEYYDRAQEHDSFGSDVGQLLLDATWQGGFDTESMGDSRYDDLLRELAEVNRAFHDKLAERDLVEQASMVPRAVEALEDQTLRTEIEREFDLVIAVEFEEYSAVERAYIGSLTANAELVCVAEQEASIERTAREAGGLDRFTDGLETVDHTDDASAETPATDSRTSETRAGTPYAEFLATGSVSTAAATPARIIAAETLDRQVQEVANEIEFLRHEHDWAYDDCAVLLRSVGDPMPRVRRLLQQSGVPTASAGVNGLEQDLAVREIHALAQYYADGDDQALGLIEARVPDLDTRVIEDCVDPTSIATTLKQWIVTTDLKGRIARESDDIDAREQFRNLSRLLSIAEFVDTQDFLSNDWFDFITMLERAITYDAPYAHTAEVTVAEGGVTVGDVSLLKNDSRKAVFLINVVDSVYPGEERLTRLFPTAWLKQMSGYPDVTQPTAADVTETYATASKPIGDPFEAYHNHRARRQLAVGARAADSRLYFCRYRTTRAGVGKPHHQSRYLSAIQDHPELPTKTIEGAGKDRDIYTLGSASTEILAQPWAQLESIQAIASQGGSIDIQEAEANFAEIQELIETNETVSDRFVQAIDTQFDMARGAIAPTGPERRGRSDPGATDGSEGEKSE</sequence>
<dbReference type="Proteomes" id="UP001597052">
    <property type="component" value="Unassembled WGS sequence"/>
</dbReference>
<gene>
    <name evidence="2" type="ORF">ACFSBW_06660</name>
</gene>
<feature type="compositionally biased region" description="Basic and acidic residues" evidence="1">
    <location>
        <begin position="244"/>
        <end position="264"/>
    </location>
</feature>
<comment type="caution">
    <text evidence="2">The sequence shown here is derived from an EMBL/GenBank/DDBJ whole genome shotgun (WGS) entry which is preliminary data.</text>
</comment>
<evidence type="ECO:0000313" key="2">
    <source>
        <dbReference type="EMBL" id="MFD1641554.1"/>
    </source>
</evidence>
<accession>A0ABD6D5P7</accession>
<keyword evidence="3" id="KW-1185">Reference proteome</keyword>
<dbReference type="EMBL" id="JBHUDM010000002">
    <property type="protein sequence ID" value="MFD1641554.1"/>
    <property type="molecule type" value="Genomic_DNA"/>
</dbReference>
<name>A0ABD6D5P7_9EURY</name>
<feature type="region of interest" description="Disordered" evidence="1">
    <location>
        <begin position="244"/>
        <end position="281"/>
    </location>
</feature>
<dbReference type="InterPro" id="IPR027417">
    <property type="entry name" value="P-loop_NTPase"/>
</dbReference>